<feature type="transmembrane region" description="Helical" evidence="8">
    <location>
        <begin position="51"/>
        <end position="68"/>
    </location>
</feature>
<dbReference type="InterPro" id="IPR037272">
    <property type="entry name" value="SNS_sf"/>
</dbReference>
<reference evidence="10 11" key="1">
    <citation type="journal article" date="2021" name="Elife">
        <title>Chloroplast acquisition without the gene transfer in kleptoplastic sea slugs, Plakobranchus ocellatus.</title>
        <authorList>
            <person name="Maeda T."/>
            <person name="Takahashi S."/>
            <person name="Yoshida T."/>
            <person name="Shimamura S."/>
            <person name="Takaki Y."/>
            <person name="Nagai Y."/>
            <person name="Toyoda A."/>
            <person name="Suzuki Y."/>
            <person name="Arimoto A."/>
            <person name="Ishii H."/>
            <person name="Satoh N."/>
            <person name="Nishiyama T."/>
            <person name="Hasebe M."/>
            <person name="Maruyama T."/>
            <person name="Minagawa J."/>
            <person name="Obokata J."/>
            <person name="Shigenobu S."/>
        </authorList>
    </citation>
    <scope>NUCLEOTIDE SEQUENCE [LARGE SCALE GENOMIC DNA]</scope>
</reference>
<dbReference type="GO" id="GO:0005886">
    <property type="term" value="C:plasma membrane"/>
    <property type="evidence" value="ECO:0007669"/>
    <property type="project" value="TreeGrafter"/>
</dbReference>
<dbReference type="InterPro" id="IPR000175">
    <property type="entry name" value="Na/ntran_symport"/>
</dbReference>
<dbReference type="Proteomes" id="UP000735302">
    <property type="component" value="Unassembled WGS sequence"/>
</dbReference>
<feature type="transmembrane region" description="Helical" evidence="8">
    <location>
        <begin position="235"/>
        <end position="256"/>
    </location>
</feature>
<feature type="binding site" evidence="6">
    <location>
        <position position="343"/>
    </location>
    <ligand>
        <name>Na(+)</name>
        <dbReference type="ChEBI" id="CHEBI:29101"/>
        <label>1</label>
    </ligand>
</feature>
<name>A0AAV4C4C8_9GAST</name>
<feature type="transmembrane region" description="Helical" evidence="8">
    <location>
        <begin position="486"/>
        <end position="508"/>
    </location>
</feature>
<keyword evidence="7" id="KW-1015">Disulfide bond</keyword>
<comment type="subcellular location">
    <subcellularLocation>
        <location evidence="1">Membrane</location>
        <topology evidence="1">Multi-pass membrane protein</topology>
    </subcellularLocation>
</comment>
<evidence type="ECO:0000256" key="5">
    <source>
        <dbReference type="ARBA" id="ARBA00023136"/>
    </source>
</evidence>
<feature type="transmembrane region" description="Helical" evidence="8">
    <location>
        <begin position="327"/>
        <end position="347"/>
    </location>
</feature>
<feature type="binding site" evidence="6">
    <location>
        <position position="274"/>
    </location>
    <ligand>
        <name>Na(+)</name>
        <dbReference type="ChEBI" id="CHEBI:29101"/>
        <label>1</label>
    </ligand>
</feature>
<comment type="caution">
    <text evidence="10">The sequence shown here is derived from an EMBL/GenBank/DDBJ whole genome shotgun (WGS) entry which is preliminary data.</text>
</comment>
<feature type="disulfide bond" evidence="7">
    <location>
        <begin position="76"/>
        <end position="84"/>
    </location>
</feature>
<evidence type="ECO:0000256" key="3">
    <source>
        <dbReference type="ARBA" id="ARBA00022692"/>
    </source>
</evidence>
<dbReference type="EMBL" id="BLXT01005777">
    <property type="protein sequence ID" value="GFO25843.1"/>
    <property type="molecule type" value="Genomic_DNA"/>
</dbReference>
<proteinExistence type="predicted"/>
<dbReference type="PROSITE" id="PS00754">
    <property type="entry name" value="NA_NEUROTRAN_SYMP_2"/>
    <property type="match status" value="1"/>
</dbReference>
<keyword evidence="2" id="KW-0813">Transport</keyword>
<evidence type="ECO:0000256" key="2">
    <source>
        <dbReference type="ARBA" id="ARBA00022448"/>
    </source>
</evidence>
<feature type="transmembrane region" description="Helical" evidence="8">
    <location>
        <begin position="268"/>
        <end position="291"/>
    </location>
</feature>
<evidence type="ECO:0000256" key="7">
    <source>
        <dbReference type="PIRSR" id="PIRSR600175-2"/>
    </source>
</evidence>
<dbReference type="GO" id="GO:0046872">
    <property type="term" value="F:metal ion binding"/>
    <property type="evidence" value="ECO:0007669"/>
    <property type="project" value="UniProtKB-KW"/>
</dbReference>
<accession>A0AAV4C4C8</accession>
<dbReference type="PROSITE" id="PS50267">
    <property type="entry name" value="NA_NEUROTRAN_SYMP_3"/>
    <property type="match status" value="1"/>
</dbReference>
<feature type="transmembrane region" description="Helical" evidence="8">
    <location>
        <begin position="186"/>
        <end position="207"/>
    </location>
</feature>
<dbReference type="Pfam" id="PF00209">
    <property type="entry name" value="SNF"/>
    <property type="match status" value="1"/>
</dbReference>
<feature type="binding site" evidence="6">
    <location>
        <position position="342"/>
    </location>
    <ligand>
        <name>Na(+)</name>
        <dbReference type="ChEBI" id="CHEBI:29101"/>
        <label>1</label>
    </ligand>
</feature>
<evidence type="ECO:0000256" key="4">
    <source>
        <dbReference type="ARBA" id="ARBA00022989"/>
    </source>
</evidence>
<organism evidence="10 11">
    <name type="scientific">Plakobranchus ocellatus</name>
    <dbReference type="NCBI Taxonomy" id="259542"/>
    <lineage>
        <taxon>Eukaryota</taxon>
        <taxon>Metazoa</taxon>
        <taxon>Spiralia</taxon>
        <taxon>Lophotrochozoa</taxon>
        <taxon>Mollusca</taxon>
        <taxon>Gastropoda</taxon>
        <taxon>Heterobranchia</taxon>
        <taxon>Euthyneura</taxon>
        <taxon>Panpulmonata</taxon>
        <taxon>Sacoglossa</taxon>
        <taxon>Placobranchoidea</taxon>
        <taxon>Plakobranchidae</taxon>
        <taxon>Plakobranchus</taxon>
    </lineage>
</organism>
<evidence type="ECO:0000256" key="1">
    <source>
        <dbReference type="ARBA" id="ARBA00004141"/>
    </source>
</evidence>
<sequence length="585" mass="65844">MLGIVGIPIFFLELSLGQFSSCGPTTVWSFATLFQGIGFAMMIVSAMVSIYYNMIIGWAFYYLFASFTDDLPWADCGSWSTALCGRNNSFTEAECVRRGFDVLADGTCRANGTITGLYNETLAKENNLKFVLPSEEYLYREVLGSAFSKDLGDYGEIHWELVLCLLLAWIFVFLTLSNGIKSSGKVVYVTATFPYLVLVILLIRGVLLDGYYSGIKFYIEPDLDKLSDAGVWKDAAVQIFFSLSASWGGLIALASYNKFHNDVFRDALLVSFGNCLTSLFAGFVIFSYLGFLAQEQGQNVEDVAEGGPGLAFIVYPMAITKLPVETLWSILFFVMLITLGVDSEFVLTETVTTSIMDMFPNTRKYKTFTVMAVCFIFFVLGLPYCFDGGYYLFELIDEYSGGWNVLVISLCECIAVSYVYGVKRFLRDIETMVGSKVCGFMPWAIWKYWWAICWCFLTPIGVSFILVFSWIDYQRLSGFPRWADAIGWGMTLVVVVAIFGTMVFKLIITPGTFSERWHKLTTPRPEWGPALPKYRQLVTAYVPGFIVNLKDFEEASPDGIQIQMTQPNNGGNYYENKAMDYYESK</sequence>
<evidence type="ECO:0000313" key="10">
    <source>
        <dbReference type="EMBL" id="GFO25843.1"/>
    </source>
</evidence>
<feature type="transmembrane region" description="Helical" evidence="8">
    <location>
        <begin position="448"/>
        <end position="471"/>
    </location>
</feature>
<keyword evidence="9" id="KW-0732">Signal</keyword>
<dbReference type="PRINTS" id="PR00176">
    <property type="entry name" value="NANEUSMPORT"/>
</dbReference>
<evidence type="ECO:0000313" key="11">
    <source>
        <dbReference type="Proteomes" id="UP000735302"/>
    </source>
</evidence>
<evidence type="ECO:0000256" key="8">
    <source>
        <dbReference type="SAM" id="Phobius"/>
    </source>
</evidence>
<dbReference type="GO" id="GO:0015375">
    <property type="term" value="F:glycine:sodium symporter activity"/>
    <property type="evidence" value="ECO:0007669"/>
    <property type="project" value="TreeGrafter"/>
</dbReference>
<keyword evidence="3 8" id="KW-0812">Transmembrane</keyword>
<keyword evidence="4 8" id="KW-1133">Transmembrane helix</keyword>
<feature type="binding site" evidence="6">
    <location>
        <position position="339"/>
    </location>
    <ligand>
        <name>Na(+)</name>
        <dbReference type="ChEBI" id="CHEBI:29101"/>
        <label>1</label>
    </ligand>
</feature>
<keyword evidence="6" id="KW-0915">Sodium</keyword>
<feature type="transmembrane region" description="Helical" evidence="8">
    <location>
        <begin position="403"/>
        <end position="422"/>
    </location>
</feature>
<dbReference type="PANTHER" id="PTHR11616:SF240">
    <property type="entry name" value="BLOATED TUBULES, ISOFORM B-RELATED"/>
    <property type="match status" value="1"/>
</dbReference>
<feature type="chain" id="PRO_5043551155" evidence="9">
    <location>
        <begin position="18"/>
        <end position="585"/>
    </location>
</feature>
<gene>
    <name evidence="10" type="ORF">PoB_005234800</name>
</gene>
<keyword evidence="11" id="KW-1185">Reference proteome</keyword>
<evidence type="ECO:0000256" key="6">
    <source>
        <dbReference type="PIRSR" id="PIRSR600175-1"/>
    </source>
</evidence>
<feature type="transmembrane region" description="Helical" evidence="8">
    <location>
        <begin position="157"/>
        <end position="174"/>
    </location>
</feature>
<dbReference type="AlphaFoldDB" id="A0AAV4C4C8"/>
<keyword evidence="5 8" id="KW-0472">Membrane</keyword>
<feature type="binding site" evidence="6">
    <location>
        <position position="242"/>
    </location>
    <ligand>
        <name>Na(+)</name>
        <dbReference type="ChEBI" id="CHEBI:29101"/>
        <label>1</label>
    </ligand>
</feature>
<protein>
    <submittedName>
        <fullName evidence="10">Transporter</fullName>
    </submittedName>
</protein>
<dbReference type="SUPFAM" id="SSF161070">
    <property type="entry name" value="SNF-like"/>
    <property type="match status" value="1"/>
</dbReference>
<feature type="signal peptide" evidence="9">
    <location>
        <begin position="1"/>
        <end position="17"/>
    </location>
</feature>
<evidence type="ECO:0000256" key="9">
    <source>
        <dbReference type="SAM" id="SignalP"/>
    </source>
</evidence>
<dbReference type="PANTHER" id="PTHR11616">
    <property type="entry name" value="SODIUM/CHLORIDE DEPENDENT TRANSPORTER"/>
    <property type="match status" value="1"/>
</dbReference>
<keyword evidence="6" id="KW-0479">Metal-binding</keyword>
<feature type="transmembrane region" description="Helical" evidence="8">
    <location>
        <begin position="368"/>
        <end position="391"/>
    </location>
</feature>